<dbReference type="AlphaFoldDB" id="A0A3E0VZT1"/>
<evidence type="ECO:0000313" key="1">
    <source>
        <dbReference type="EMBL" id="RFA15396.1"/>
    </source>
</evidence>
<dbReference type="OrthoDB" id="5932488at2"/>
<comment type="caution">
    <text evidence="1">The sequence shown here is derived from an EMBL/GenBank/DDBJ whole genome shotgun (WGS) entry which is preliminary data.</text>
</comment>
<gene>
    <name evidence="1" type="ORF">B7R21_05110</name>
</gene>
<organism evidence="1 2">
    <name type="scientific">Subtercola boreus</name>
    <dbReference type="NCBI Taxonomy" id="120213"/>
    <lineage>
        <taxon>Bacteria</taxon>
        <taxon>Bacillati</taxon>
        <taxon>Actinomycetota</taxon>
        <taxon>Actinomycetes</taxon>
        <taxon>Micrococcales</taxon>
        <taxon>Microbacteriaceae</taxon>
        <taxon>Subtercola</taxon>
    </lineage>
</organism>
<dbReference type="Proteomes" id="UP000256709">
    <property type="component" value="Unassembled WGS sequence"/>
</dbReference>
<dbReference type="EMBL" id="NBXA01000007">
    <property type="protein sequence ID" value="RFA15396.1"/>
    <property type="molecule type" value="Genomic_DNA"/>
</dbReference>
<dbReference type="RefSeq" id="WP_116282158.1">
    <property type="nucleotide sequence ID" value="NZ_NBXA01000007.1"/>
</dbReference>
<evidence type="ECO:0008006" key="3">
    <source>
        <dbReference type="Google" id="ProtNLM"/>
    </source>
</evidence>
<proteinExistence type="predicted"/>
<name>A0A3E0VZT1_9MICO</name>
<accession>A0A3E0VZT1</accession>
<reference evidence="1 2" key="1">
    <citation type="submission" date="2017-04" db="EMBL/GenBank/DDBJ databases">
        <title>Comparative genome analysis of Subtercola boreus.</title>
        <authorList>
            <person name="Cho Y.-J."/>
            <person name="Cho A."/>
            <person name="Kim O.-S."/>
            <person name="Lee J.-I."/>
        </authorList>
    </citation>
    <scope>NUCLEOTIDE SEQUENCE [LARGE SCALE GENOMIC DNA]</scope>
    <source>
        <strain evidence="1 2">P27444</strain>
    </source>
</reference>
<evidence type="ECO:0000313" key="2">
    <source>
        <dbReference type="Proteomes" id="UP000256709"/>
    </source>
</evidence>
<protein>
    <recommendedName>
        <fullName evidence="3">HTH luxR-type domain-containing protein</fullName>
    </recommendedName>
</protein>
<sequence length="321" mass="35001">MQDDTLLAVIYRGRPATVAELAALSHLPEGEARAAVADLRARGLLSGEGDGLVYSHPALWAAQVVAERSAELRRSSRETLSELERIVAELPGMLRHWSVGETSTDQVPVITRHGRYASEDVWYDIARPSSGTLNGVLPDVDQFELSEPHRAERFGRALAAKDSVRVIMPTRAADDPLVLQRMTHYRPAGVEFRLLDAPASWFWVDGDHVGVPFAWGEGRPTGAIGVRNSALASLALAYFEVLWQQAEPAEREDAAWSPLLRLMRQGITLDTASRRVGINPRTGRRRIAAAMDHYGVSTLFALGVAWAADPQTTAGGPGLQS</sequence>